<name>A0A1I5XZ96_9BACI</name>
<reference evidence="2 3" key="1">
    <citation type="submission" date="2016-10" db="EMBL/GenBank/DDBJ databases">
        <authorList>
            <person name="Varghese N."/>
            <person name="Submissions S."/>
        </authorList>
    </citation>
    <scope>NUCLEOTIDE SEQUENCE [LARGE SCALE GENOMIC DNA]</scope>
    <source>
        <strain evidence="2 3">DSM 13796</strain>
    </source>
</reference>
<accession>A0A1I5XZ96</accession>
<protein>
    <submittedName>
        <fullName evidence="2">Uncharacterized protein</fullName>
    </submittedName>
</protein>
<keyword evidence="3" id="KW-1185">Reference proteome</keyword>
<dbReference type="EMBL" id="FOXX01000002">
    <property type="protein sequence ID" value="SFQ37321.1"/>
    <property type="molecule type" value="Genomic_DNA"/>
</dbReference>
<comment type="caution">
    <text evidence="2">The sequence shown here is derived from an EMBL/GenBank/DDBJ whole genome shotgun (WGS) entry which is preliminary data.</text>
</comment>
<proteinExistence type="predicted"/>
<organism evidence="2 3">
    <name type="scientific">Priestia endophytica DSM 13796</name>
    <dbReference type="NCBI Taxonomy" id="1121089"/>
    <lineage>
        <taxon>Bacteria</taxon>
        <taxon>Bacillati</taxon>
        <taxon>Bacillota</taxon>
        <taxon>Bacilli</taxon>
        <taxon>Bacillales</taxon>
        <taxon>Bacillaceae</taxon>
        <taxon>Priestia</taxon>
    </lineage>
</organism>
<sequence length="52" mass="5866">MKERFENNTNDSTEQTLQKQHNAAQNLADQQMDAGNSTEMSKKQDGPNRPST</sequence>
<feature type="region of interest" description="Disordered" evidence="1">
    <location>
        <begin position="1"/>
        <end position="52"/>
    </location>
</feature>
<evidence type="ECO:0000313" key="2">
    <source>
        <dbReference type="EMBL" id="SFQ37321.1"/>
    </source>
</evidence>
<gene>
    <name evidence="2" type="ORF">SAMN02745910_01145</name>
</gene>
<evidence type="ECO:0000256" key="1">
    <source>
        <dbReference type="SAM" id="MobiDB-lite"/>
    </source>
</evidence>
<feature type="compositionally biased region" description="Polar residues" evidence="1">
    <location>
        <begin position="7"/>
        <end position="39"/>
    </location>
</feature>
<evidence type="ECO:0000313" key="3">
    <source>
        <dbReference type="Proteomes" id="UP000182762"/>
    </source>
</evidence>
<dbReference type="Proteomes" id="UP000182762">
    <property type="component" value="Unassembled WGS sequence"/>
</dbReference>
<dbReference type="GeneID" id="93713853"/>
<dbReference type="RefSeq" id="WP_161939292.1">
    <property type="nucleotide sequence ID" value="NZ_FOXX01000002.1"/>
</dbReference>